<sequence length="141" mass="16100">MLWCRKKDGQEVGISCQADNMKDTAEDLKSCEENVKPGETEIFTKRLCSASGEGAGKIRTWWSCFAPQQSLLQPRDLENLRLEIRKRRRATNNKPHRYIGGELAALIKRSLKVRDSNETATVETQDPRALDRCNSFKTDDQ</sequence>
<gene>
    <name evidence="1" type="ORF">CC86DRAFT_196</name>
</gene>
<evidence type="ECO:0000313" key="1">
    <source>
        <dbReference type="EMBL" id="KAF2832791.1"/>
    </source>
</evidence>
<name>A0A6A7AHL7_9PLEO</name>
<evidence type="ECO:0000313" key="2">
    <source>
        <dbReference type="Proteomes" id="UP000799424"/>
    </source>
</evidence>
<dbReference type="EMBL" id="MU006216">
    <property type="protein sequence ID" value="KAF2832791.1"/>
    <property type="molecule type" value="Genomic_DNA"/>
</dbReference>
<reference evidence="1" key="1">
    <citation type="journal article" date="2020" name="Stud. Mycol.">
        <title>101 Dothideomycetes genomes: a test case for predicting lifestyles and emergence of pathogens.</title>
        <authorList>
            <person name="Haridas S."/>
            <person name="Albert R."/>
            <person name="Binder M."/>
            <person name="Bloem J."/>
            <person name="Labutti K."/>
            <person name="Salamov A."/>
            <person name="Andreopoulos B."/>
            <person name="Baker S."/>
            <person name="Barry K."/>
            <person name="Bills G."/>
            <person name="Bluhm B."/>
            <person name="Cannon C."/>
            <person name="Castanera R."/>
            <person name="Culley D."/>
            <person name="Daum C."/>
            <person name="Ezra D."/>
            <person name="Gonzalez J."/>
            <person name="Henrissat B."/>
            <person name="Kuo A."/>
            <person name="Liang C."/>
            <person name="Lipzen A."/>
            <person name="Lutzoni F."/>
            <person name="Magnuson J."/>
            <person name="Mondo S."/>
            <person name="Nolan M."/>
            <person name="Ohm R."/>
            <person name="Pangilinan J."/>
            <person name="Park H.-J."/>
            <person name="Ramirez L."/>
            <person name="Alfaro M."/>
            <person name="Sun H."/>
            <person name="Tritt A."/>
            <person name="Yoshinaga Y."/>
            <person name="Zwiers L.-H."/>
            <person name="Turgeon B."/>
            <person name="Goodwin S."/>
            <person name="Spatafora J."/>
            <person name="Crous P."/>
            <person name="Grigoriev I."/>
        </authorList>
    </citation>
    <scope>NUCLEOTIDE SEQUENCE</scope>
    <source>
        <strain evidence="1">CBS 113818</strain>
    </source>
</reference>
<accession>A0A6A7AHL7</accession>
<proteinExistence type="predicted"/>
<dbReference type="Proteomes" id="UP000799424">
    <property type="component" value="Unassembled WGS sequence"/>
</dbReference>
<keyword evidence="2" id="KW-1185">Reference proteome</keyword>
<dbReference type="AlphaFoldDB" id="A0A6A7AHL7"/>
<organism evidence="1 2">
    <name type="scientific">Ophiobolus disseminans</name>
    <dbReference type="NCBI Taxonomy" id="1469910"/>
    <lineage>
        <taxon>Eukaryota</taxon>
        <taxon>Fungi</taxon>
        <taxon>Dikarya</taxon>
        <taxon>Ascomycota</taxon>
        <taxon>Pezizomycotina</taxon>
        <taxon>Dothideomycetes</taxon>
        <taxon>Pleosporomycetidae</taxon>
        <taxon>Pleosporales</taxon>
        <taxon>Pleosporineae</taxon>
        <taxon>Phaeosphaeriaceae</taxon>
        <taxon>Ophiobolus</taxon>
    </lineage>
</organism>
<protein>
    <submittedName>
        <fullName evidence="1">Uncharacterized protein</fullName>
    </submittedName>
</protein>